<dbReference type="SUPFAM" id="SSF52113">
    <property type="entry name" value="BRCT domain"/>
    <property type="match status" value="2"/>
</dbReference>
<feature type="compositionally biased region" description="Acidic residues" evidence="2">
    <location>
        <begin position="649"/>
        <end position="659"/>
    </location>
</feature>
<feature type="region of interest" description="Disordered" evidence="2">
    <location>
        <begin position="804"/>
        <end position="836"/>
    </location>
</feature>
<dbReference type="RefSeq" id="XP_067752703.1">
    <property type="nucleotide sequence ID" value="XM_067896546.1"/>
</dbReference>
<organism evidence="4 5">
    <name type="scientific">Porcisia hertigi</name>
    <dbReference type="NCBI Taxonomy" id="2761500"/>
    <lineage>
        <taxon>Eukaryota</taxon>
        <taxon>Discoba</taxon>
        <taxon>Euglenozoa</taxon>
        <taxon>Kinetoplastea</taxon>
        <taxon>Metakinetoplastina</taxon>
        <taxon>Trypanosomatida</taxon>
        <taxon>Trypanosomatidae</taxon>
        <taxon>Leishmaniinae</taxon>
        <taxon>Porcisia</taxon>
    </lineage>
</organism>
<dbReference type="AlphaFoldDB" id="A0A836I8D1"/>
<dbReference type="EMBL" id="JAFJZO010000036">
    <property type="protein sequence ID" value="KAG5490375.1"/>
    <property type="molecule type" value="Genomic_DNA"/>
</dbReference>
<feature type="region of interest" description="Disordered" evidence="2">
    <location>
        <begin position="575"/>
        <end position="622"/>
    </location>
</feature>
<dbReference type="PANTHER" id="PTHR13561:SF20">
    <property type="entry name" value="DNA TOPOISOMERASE 2-BINDING PROTEIN 1"/>
    <property type="match status" value="1"/>
</dbReference>
<dbReference type="InterPro" id="IPR001357">
    <property type="entry name" value="BRCT_dom"/>
</dbReference>
<gene>
    <name evidence="4" type="ORF">JKF63_00495</name>
</gene>
<comment type="caution">
    <text evidence="4">The sequence shown here is derived from an EMBL/GenBank/DDBJ whole genome shotgun (WGS) entry which is preliminary data.</text>
</comment>
<reference evidence="4 5" key="1">
    <citation type="submission" date="2021-02" db="EMBL/GenBank/DDBJ databases">
        <title>Porcisia hertigi Genome sequencing and assembly.</title>
        <authorList>
            <person name="Almutairi H."/>
            <person name="Gatherer D."/>
        </authorList>
    </citation>
    <scope>NUCLEOTIDE SEQUENCE [LARGE SCALE GENOMIC DNA]</scope>
    <source>
        <strain evidence="4 5">C119</strain>
    </source>
</reference>
<dbReference type="PANTHER" id="PTHR13561">
    <property type="entry name" value="DNA REPLICATION REGULATOR DPB11-RELATED"/>
    <property type="match status" value="1"/>
</dbReference>
<dbReference type="GO" id="GO:0033314">
    <property type="term" value="P:mitotic DNA replication checkpoint signaling"/>
    <property type="evidence" value="ECO:0007669"/>
    <property type="project" value="TreeGrafter"/>
</dbReference>
<accession>A0A836I8D1</accession>
<dbReference type="CDD" id="cd00027">
    <property type="entry name" value="BRCT"/>
    <property type="match status" value="1"/>
</dbReference>
<keyword evidence="5" id="KW-1185">Reference proteome</keyword>
<feature type="region of interest" description="Disordered" evidence="2">
    <location>
        <begin position="204"/>
        <end position="226"/>
    </location>
</feature>
<feature type="region of interest" description="Disordered" evidence="2">
    <location>
        <begin position="647"/>
        <end position="732"/>
    </location>
</feature>
<dbReference type="GO" id="GO:0007095">
    <property type="term" value="P:mitotic G2 DNA damage checkpoint signaling"/>
    <property type="evidence" value="ECO:0007669"/>
    <property type="project" value="TreeGrafter"/>
</dbReference>
<dbReference type="KEGG" id="phet:94286623"/>
<sequence>MEVPATRPEVTTTGIYGEELNAVRQSLQHSDLCWFGDLTSRTQVLIVGTAACAASRKLSVARMRALPCVSIKWVTDGGCAMESTDRFDIAHWVTGKEVCTTGLHHLERERVQAVCCARHATYNALLTRHCGLLVASAAALAFTSQSASYPATLNDKVRFARRHSVPIITTEEFMLRYATDRLPHHHLPVEDAVSGQVVSDASTLKTSSGLRKTSSSNIETGVTSEMQSKVGSSSTVATAGYRAISNPNEVLVCSSIRPSALPGRSTTPTPRASLASCGHIISGTQGLRSTEEAWCGRDSIMPNSVQPSLSSSQLMPTSSNSVYASLQGLSHRTLADEFSDVVAYCSPPHRLTRQQRDMLIGMGVTLSPHLTPSTTHVVVLSEVVEECLYPRPGLQVVSWQWVSSSQLEQRRLSCLGFRVECVFRPVVTFTGLPPAERHALVSALQRSGLPAEVQEALVLCGGSGERSGSTSRRSAAPVRNPYLPCKTTHLVVPRSQLLSSPKVAMLAQHHYQHASPPQPHSSAPLPSTPACRLVGVDWVYRSIQQMQWLDADLFTLPIPTPEAFALAATAHSKYARAPPPHNRQAAQESLSVGPCTPRRSSASAMATSLSAQAPLPQPSSSLSQCSLLQNATRCDLNRGLERPAVADGAVEEGDEEEVEAASSQTRNTNVGHTTESASTSSPLHCTRDDDDDEEAGGESPLASDAVRSGLPAIHSTPRQSSSAPSQMSISASLATGKQDEVVTYANTDLAAALHHHADPPLSSTYLATQFSPSFENLLGELEAGPPGTLFGAFPANVPLRPHLPVRNTASAPALSTLAGSEKGERDRRAGSDAATPPLANADVCVERRALLCRPSAQPHMVRQQPQLMSRSMSDESQVIFYQMGFDEADGIAGAPPAASHDNPQAESEVGVSLTIADAAVPSVSGATGAAADAYPPSTSTSAVFLITKDVLKGGFDWDSFANCFPHAKRTTKPEECTHFITATLSKTEQFLCCLAAGRWVLTASYVTACMQARYLVSEEPFEWNAEMAAALGCRSSVALLARGCRVQREAPQLPFSSWRVRVCCINSARAESFLRVLRNGGCKSLEAATAAEVMAASNERGSASPFSTELVLADDTVFTEGELEELASRPASVGCPVMRLEYLVQFLCAADTPLSEMNLLHCVRSRKRSRTRTAVTE</sequence>
<feature type="compositionally biased region" description="Low complexity" evidence="2">
    <location>
        <begin position="719"/>
        <end position="732"/>
    </location>
</feature>
<feature type="compositionally biased region" description="Basic and acidic residues" evidence="2">
    <location>
        <begin position="821"/>
        <end position="830"/>
    </location>
</feature>
<keyword evidence="1" id="KW-0677">Repeat</keyword>
<feature type="domain" description="BRCT" evidence="3">
    <location>
        <begin position="335"/>
        <end position="409"/>
    </location>
</feature>
<dbReference type="CDD" id="cd17738">
    <property type="entry name" value="BRCT_TopBP1_rpt7"/>
    <property type="match status" value="1"/>
</dbReference>
<dbReference type="Pfam" id="PF16770">
    <property type="entry name" value="RTT107_BRCT_5"/>
    <property type="match status" value="1"/>
</dbReference>
<evidence type="ECO:0000313" key="4">
    <source>
        <dbReference type="EMBL" id="KAG5490375.1"/>
    </source>
</evidence>
<feature type="domain" description="BRCT" evidence="3">
    <location>
        <begin position="936"/>
        <end position="1013"/>
    </location>
</feature>
<protein>
    <recommendedName>
        <fullName evidence="3">BRCT domain-containing protein</fullName>
    </recommendedName>
</protein>
<evidence type="ECO:0000256" key="2">
    <source>
        <dbReference type="SAM" id="MobiDB-lite"/>
    </source>
</evidence>
<evidence type="ECO:0000259" key="3">
    <source>
        <dbReference type="SMART" id="SM00292"/>
    </source>
</evidence>
<dbReference type="SMART" id="SM00292">
    <property type="entry name" value="BRCT"/>
    <property type="match status" value="2"/>
</dbReference>
<name>A0A836I8D1_9TRYP</name>
<dbReference type="GeneID" id="94286623"/>
<dbReference type="OrthoDB" id="273147at2759"/>
<feature type="compositionally biased region" description="Low complexity" evidence="2">
    <location>
        <begin position="600"/>
        <end position="622"/>
    </location>
</feature>
<dbReference type="Proteomes" id="UP000674318">
    <property type="component" value="Unassembled WGS sequence"/>
</dbReference>
<dbReference type="GO" id="GO:0006270">
    <property type="term" value="P:DNA replication initiation"/>
    <property type="evidence" value="ECO:0007669"/>
    <property type="project" value="TreeGrafter"/>
</dbReference>
<evidence type="ECO:0000256" key="1">
    <source>
        <dbReference type="ARBA" id="ARBA00022737"/>
    </source>
</evidence>
<dbReference type="InterPro" id="IPR036420">
    <property type="entry name" value="BRCT_dom_sf"/>
</dbReference>
<dbReference type="Gene3D" id="3.40.50.10190">
    <property type="entry name" value="BRCT domain"/>
    <property type="match status" value="5"/>
</dbReference>
<proteinExistence type="predicted"/>
<feature type="compositionally biased region" description="Polar residues" evidence="2">
    <location>
        <begin position="662"/>
        <end position="683"/>
    </location>
</feature>
<evidence type="ECO:0000313" key="5">
    <source>
        <dbReference type="Proteomes" id="UP000674318"/>
    </source>
</evidence>